<dbReference type="GO" id="GO:0009279">
    <property type="term" value="C:cell outer membrane"/>
    <property type="evidence" value="ECO:0007669"/>
    <property type="project" value="UniProtKB-SubCell"/>
</dbReference>
<dbReference type="PROSITE" id="PS52016">
    <property type="entry name" value="TONB_DEPENDENT_REC_3"/>
    <property type="match status" value="1"/>
</dbReference>
<comment type="caution">
    <text evidence="10">The sequence shown here is derived from an EMBL/GenBank/DDBJ whole genome shotgun (WGS) entry which is preliminary data.</text>
</comment>
<evidence type="ECO:0000256" key="7">
    <source>
        <dbReference type="ARBA" id="ARBA00023237"/>
    </source>
</evidence>
<dbReference type="EMBL" id="JAJCQG010000009">
    <property type="protein sequence ID" value="MCB7280249.1"/>
    <property type="molecule type" value="Genomic_DNA"/>
</dbReference>
<evidence type="ECO:0000256" key="5">
    <source>
        <dbReference type="ARBA" id="ARBA00023077"/>
    </source>
</evidence>
<comment type="subcellular location">
    <subcellularLocation>
        <location evidence="1 8">Cell outer membrane</location>
        <topology evidence="1 8">Multi-pass membrane protein</topology>
    </subcellularLocation>
</comment>
<keyword evidence="3 8" id="KW-1134">Transmembrane beta strand</keyword>
<evidence type="ECO:0000256" key="6">
    <source>
        <dbReference type="ARBA" id="ARBA00023136"/>
    </source>
</evidence>
<sequence>MHFDTGVYLKYGKEKNQSYDLFDPGFSVMPYDPLVNADGSYFVAPSQSDKSRRDLVDQYGLYSEDLVPMDELNYALNTTKTFETRAYAKLKFDLTSWLNYNVMFQYETSDSDYESLGEKESNFMRKRINDFTSKSPNGSSLVYNLPNGDSFHTLKNSKHSYNFRQQLSLDKTFDEKHNLVWILGQEVRHSLINFDENTVYGYDPELKTWQNYNMKDLAYFSGLLGSAQLDQNSIASSRELLNRFVSFYSNASYTYDDKYVLSGSIRWDRSNLWGTNSKYQNKPLWSVGGSWNIYKEKFFQADFVDMLKLRASYGIGGNIGRNTAPYLIASYYDSSLVDGMAGSVNTPPNKDIRWEKTTTVNVGVDFALFRHRLSGTIEYYNKYSVDLLAAINGSPTQGFGYTTLMTNNGKMVNRGVEITLSGEIIRQKDFSWNASLLYAFNRNKVKHISVQPSLWDSRISMPTSYPMVGKPLYGIYAYKWAGLNENGDPQVYDAENNVTSGPARDYHALVYCGTTVPIHNASLTNVLRYKGFEFSAMLILDAGHKLRSSNIPSINMSNGRITSTAKGIVDRWTQPGDVTDVPRLLFSNDTENFNTHRTELYRYSDLFVYDASNIRLSNISLAYRVPAHWCKKISLSGARLQFNVENVATFAFDSKANYDLGGKVKPNYVWGLYLNF</sequence>
<evidence type="ECO:0000256" key="4">
    <source>
        <dbReference type="ARBA" id="ARBA00022692"/>
    </source>
</evidence>
<dbReference type="RefSeq" id="WP_227195201.1">
    <property type="nucleotide sequence ID" value="NZ_JAHOOU010000010.1"/>
</dbReference>
<dbReference type="InterPro" id="IPR000531">
    <property type="entry name" value="Beta-barrel_TonB"/>
</dbReference>
<keyword evidence="4 8" id="KW-0812">Transmembrane</keyword>
<name>A0AAW4USW9_PHOVU</name>
<keyword evidence="5" id="KW-0798">TonB box</keyword>
<comment type="similarity">
    <text evidence="8">Belongs to the TonB-dependent receptor family.</text>
</comment>
<dbReference type="AlphaFoldDB" id="A0AAW4USW9"/>
<gene>
    <name evidence="10" type="ORF">LI282_04260</name>
</gene>
<protein>
    <submittedName>
        <fullName evidence="10">TonB-dependent receptor</fullName>
    </submittedName>
</protein>
<accession>A0AAW4USW9</accession>
<evidence type="ECO:0000256" key="2">
    <source>
        <dbReference type="ARBA" id="ARBA00022448"/>
    </source>
</evidence>
<keyword evidence="10" id="KW-0675">Receptor</keyword>
<evidence type="ECO:0000313" key="10">
    <source>
        <dbReference type="EMBL" id="MCB7280249.1"/>
    </source>
</evidence>
<dbReference type="InterPro" id="IPR039426">
    <property type="entry name" value="TonB-dep_rcpt-like"/>
</dbReference>
<keyword evidence="6 8" id="KW-0472">Membrane</keyword>
<organism evidence="10 11">
    <name type="scientific">Phocaeicola vulgatus</name>
    <name type="common">Bacteroides vulgatus</name>
    <dbReference type="NCBI Taxonomy" id="821"/>
    <lineage>
        <taxon>Bacteria</taxon>
        <taxon>Pseudomonadati</taxon>
        <taxon>Bacteroidota</taxon>
        <taxon>Bacteroidia</taxon>
        <taxon>Bacteroidales</taxon>
        <taxon>Bacteroidaceae</taxon>
        <taxon>Phocaeicola</taxon>
    </lineage>
</organism>
<evidence type="ECO:0000256" key="3">
    <source>
        <dbReference type="ARBA" id="ARBA00022452"/>
    </source>
</evidence>
<dbReference type="Pfam" id="PF00593">
    <property type="entry name" value="TonB_dep_Rec_b-barrel"/>
    <property type="match status" value="1"/>
</dbReference>
<keyword evidence="7 8" id="KW-0998">Cell outer membrane</keyword>
<evidence type="ECO:0000259" key="9">
    <source>
        <dbReference type="Pfam" id="PF00593"/>
    </source>
</evidence>
<dbReference type="SUPFAM" id="SSF56935">
    <property type="entry name" value="Porins"/>
    <property type="match status" value="1"/>
</dbReference>
<evidence type="ECO:0000256" key="8">
    <source>
        <dbReference type="PROSITE-ProRule" id="PRU01360"/>
    </source>
</evidence>
<evidence type="ECO:0000313" key="11">
    <source>
        <dbReference type="Proteomes" id="UP001199363"/>
    </source>
</evidence>
<feature type="domain" description="TonB-dependent receptor-like beta-barrel" evidence="9">
    <location>
        <begin position="72"/>
        <end position="647"/>
    </location>
</feature>
<reference evidence="10" key="1">
    <citation type="submission" date="2021-10" db="EMBL/GenBank/DDBJ databases">
        <title>Collection of gut derived symbiotic bacterial strains cultured from healthy donors.</title>
        <authorList>
            <person name="Lin H."/>
            <person name="Littmann E."/>
            <person name="Kohout C."/>
            <person name="Pamer E.G."/>
        </authorList>
    </citation>
    <scope>NUCLEOTIDE SEQUENCE</scope>
    <source>
        <strain evidence="10">DFI.1.167</strain>
    </source>
</reference>
<dbReference type="Proteomes" id="UP001199363">
    <property type="component" value="Unassembled WGS sequence"/>
</dbReference>
<keyword evidence="2 8" id="KW-0813">Transport</keyword>
<dbReference type="Gene3D" id="2.40.170.20">
    <property type="entry name" value="TonB-dependent receptor, beta-barrel domain"/>
    <property type="match status" value="1"/>
</dbReference>
<proteinExistence type="inferred from homology"/>
<evidence type="ECO:0000256" key="1">
    <source>
        <dbReference type="ARBA" id="ARBA00004571"/>
    </source>
</evidence>
<dbReference type="InterPro" id="IPR036942">
    <property type="entry name" value="Beta-barrel_TonB_sf"/>
</dbReference>